<dbReference type="GO" id="GO:0016757">
    <property type="term" value="F:glycosyltransferase activity"/>
    <property type="evidence" value="ECO:0007669"/>
    <property type="project" value="InterPro"/>
</dbReference>
<dbReference type="InterPro" id="IPR028098">
    <property type="entry name" value="Glyco_trans_4-like_N"/>
</dbReference>
<accession>A0A5J4KMP6</accession>
<evidence type="ECO:0000259" key="2">
    <source>
        <dbReference type="Pfam" id="PF13439"/>
    </source>
</evidence>
<dbReference type="CDD" id="cd03802">
    <property type="entry name" value="GT4_AviGT4-like"/>
    <property type="match status" value="1"/>
</dbReference>
<dbReference type="Pfam" id="PF13439">
    <property type="entry name" value="Glyco_transf_4"/>
    <property type="match status" value="1"/>
</dbReference>
<dbReference type="Gene3D" id="3.40.50.2000">
    <property type="entry name" value="Glycogen Phosphorylase B"/>
    <property type="match status" value="2"/>
</dbReference>
<reference evidence="3 4" key="1">
    <citation type="submission" date="2019-10" db="EMBL/GenBank/DDBJ databases">
        <title>Dictyobacter vulcani sp. nov., within the class Ktedonobacteria, isolated from soil of volcanic Mt. Zao.</title>
        <authorList>
            <person name="Zheng Y."/>
            <person name="Wang C.M."/>
            <person name="Sakai Y."/>
            <person name="Abe K."/>
            <person name="Yokota A."/>
            <person name="Yabe S."/>
        </authorList>
    </citation>
    <scope>NUCLEOTIDE SEQUENCE [LARGE SCALE GENOMIC DNA]</scope>
    <source>
        <strain evidence="3 4">W12</strain>
    </source>
</reference>
<proteinExistence type="predicted"/>
<keyword evidence="4" id="KW-1185">Reference proteome</keyword>
<feature type="domain" description="Glycosyltransferase subfamily 4-like N-terminal" evidence="2">
    <location>
        <begin position="19"/>
        <end position="183"/>
    </location>
</feature>
<evidence type="ECO:0000259" key="1">
    <source>
        <dbReference type="Pfam" id="PF00534"/>
    </source>
</evidence>
<dbReference type="RefSeq" id="WP_151755394.1">
    <property type="nucleotide sequence ID" value="NZ_BKZW01000001.1"/>
</dbReference>
<dbReference type="SUPFAM" id="SSF53756">
    <property type="entry name" value="UDP-Glycosyltransferase/glycogen phosphorylase"/>
    <property type="match status" value="1"/>
</dbReference>
<dbReference type="AlphaFoldDB" id="A0A5J4KMP6"/>
<evidence type="ECO:0000313" key="3">
    <source>
        <dbReference type="EMBL" id="GER87389.1"/>
    </source>
</evidence>
<feature type="domain" description="Glycosyl transferase family 1" evidence="1">
    <location>
        <begin position="197"/>
        <end position="340"/>
    </location>
</feature>
<dbReference type="PANTHER" id="PTHR12526">
    <property type="entry name" value="GLYCOSYLTRANSFERASE"/>
    <property type="match status" value="1"/>
</dbReference>
<organism evidence="3 4">
    <name type="scientific">Dictyobacter vulcani</name>
    <dbReference type="NCBI Taxonomy" id="2607529"/>
    <lineage>
        <taxon>Bacteria</taxon>
        <taxon>Bacillati</taxon>
        <taxon>Chloroflexota</taxon>
        <taxon>Ktedonobacteria</taxon>
        <taxon>Ktedonobacterales</taxon>
        <taxon>Dictyobacteraceae</taxon>
        <taxon>Dictyobacter</taxon>
    </lineage>
</organism>
<dbReference type="Pfam" id="PF00534">
    <property type="entry name" value="Glycos_transf_1"/>
    <property type="match status" value="1"/>
</dbReference>
<sequence>MRIALVAPLVTTIAEPFTGGSQAVVADLAMGLAQRGHQVTLFARAGSVVPGVKIEPVTVPEIVAPSSFAEPGKEQALDPGFMAQANVFLELFLHLRQRTDEFDVIHAHAFDWPALTCSTLVTTIPVLHTIHLPAVSPEINEVLSILERQQHPLTLITVSQACARDYAAYCAFDHVIYNGLDIETIPFSAHVSATAPLLFAGRITPEKGLEQAIEIAERAGKRLLVAGGIYDQRYYTERILPLLEQKKELVSYLGQLDHLALWKLMGEVQGLLFPIAWDEPFGLTLVEAMAAGTPVIAFERGATSEVIVHGQTGFLVPPGDCEQAVAAVTRLSEISRERCRCHARENFSLQRMLEAHEKVYLRP</sequence>
<dbReference type="Proteomes" id="UP000326912">
    <property type="component" value="Unassembled WGS sequence"/>
</dbReference>
<protein>
    <submittedName>
        <fullName evidence="3">Glycosyl transferase</fullName>
    </submittedName>
</protein>
<comment type="caution">
    <text evidence="3">The sequence shown here is derived from an EMBL/GenBank/DDBJ whole genome shotgun (WGS) entry which is preliminary data.</text>
</comment>
<gene>
    <name evidence="3" type="ORF">KDW_15510</name>
</gene>
<dbReference type="InterPro" id="IPR001296">
    <property type="entry name" value="Glyco_trans_1"/>
</dbReference>
<evidence type="ECO:0000313" key="4">
    <source>
        <dbReference type="Proteomes" id="UP000326912"/>
    </source>
</evidence>
<keyword evidence="3" id="KW-0808">Transferase</keyword>
<name>A0A5J4KMP6_9CHLR</name>
<dbReference type="EMBL" id="BKZW01000001">
    <property type="protein sequence ID" value="GER87389.1"/>
    <property type="molecule type" value="Genomic_DNA"/>
</dbReference>
<dbReference type="PANTHER" id="PTHR12526:SF595">
    <property type="entry name" value="BLL5217 PROTEIN"/>
    <property type="match status" value="1"/>
</dbReference>